<name>A0A5E4N191_9HEMI</name>
<dbReference type="OrthoDB" id="10063846at2759"/>
<protein>
    <submittedName>
        <fullName evidence="1">Uncharacterized protein</fullName>
    </submittedName>
</protein>
<accession>A0A5E4N191</accession>
<dbReference type="EMBL" id="CABPRJ010001452">
    <property type="protein sequence ID" value="VVC37711.1"/>
    <property type="molecule type" value="Genomic_DNA"/>
</dbReference>
<proteinExistence type="predicted"/>
<organism evidence="1 2">
    <name type="scientific">Cinara cedri</name>
    <dbReference type="NCBI Taxonomy" id="506608"/>
    <lineage>
        <taxon>Eukaryota</taxon>
        <taxon>Metazoa</taxon>
        <taxon>Ecdysozoa</taxon>
        <taxon>Arthropoda</taxon>
        <taxon>Hexapoda</taxon>
        <taxon>Insecta</taxon>
        <taxon>Pterygota</taxon>
        <taxon>Neoptera</taxon>
        <taxon>Paraneoptera</taxon>
        <taxon>Hemiptera</taxon>
        <taxon>Sternorrhyncha</taxon>
        <taxon>Aphidomorpha</taxon>
        <taxon>Aphidoidea</taxon>
        <taxon>Aphididae</taxon>
        <taxon>Lachninae</taxon>
        <taxon>Cinara</taxon>
    </lineage>
</organism>
<gene>
    <name evidence="1" type="ORF">CINCED_3A019007</name>
</gene>
<reference evidence="1 2" key="1">
    <citation type="submission" date="2019-08" db="EMBL/GenBank/DDBJ databases">
        <authorList>
            <person name="Alioto T."/>
            <person name="Alioto T."/>
            <person name="Gomez Garrido J."/>
        </authorList>
    </citation>
    <scope>NUCLEOTIDE SEQUENCE [LARGE SCALE GENOMIC DNA]</scope>
</reference>
<sequence>WEPFQSASICNSTVAIVKSGNLKRHYETTHKDFYTKFPPGSEVRKKKGPYMYIIFQKYYDYTYTVYERTREIN</sequence>
<keyword evidence="2" id="KW-1185">Reference proteome</keyword>
<dbReference type="AlphaFoldDB" id="A0A5E4N191"/>
<dbReference type="Proteomes" id="UP000325440">
    <property type="component" value="Unassembled WGS sequence"/>
</dbReference>
<evidence type="ECO:0000313" key="1">
    <source>
        <dbReference type="EMBL" id="VVC37711.1"/>
    </source>
</evidence>
<feature type="non-terminal residue" evidence="1">
    <location>
        <position position="1"/>
    </location>
</feature>
<evidence type="ECO:0000313" key="2">
    <source>
        <dbReference type="Proteomes" id="UP000325440"/>
    </source>
</evidence>